<feature type="repeat" description="TPR" evidence="1">
    <location>
        <begin position="215"/>
        <end position="248"/>
    </location>
</feature>
<evidence type="ECO:0000313" key="3">
    <source>
        <dbReference type="EnsemblMetazoa" id="CLYHEMP002892.1"/>
    </source>
</evidence>
<feature type="transmembrane region" description="Helical" evidence="2">
    <location>
        <begin position="526"/>
        <end position="543"/>
    </location>
</feature>
<keyword evidence="2" id="KW-0472">Membrane</keyword>
<dbReference type="PROSITE" id="PS50005">
    <property type="entry name" value="TPR"/>
    <property type="match status" value="4"/>
</dbReference>
<dbReference type="EnsemblMetazoa" id="CLYHEMT002892.1">
    <property type="protein sequence ID" value="CLYHEMP002892.1"/>
    <property type="gene ID" value="CLYHEMG002892"/>
</dbReference>
<dbReference type="InterPro" id="IPR019734">
    <property type="entry name" value="TPR_rpt"/>
</dbReference>
<dbReference type="AlphaFoldDB" id="A0A7M5UQK7"/>
<dbReference type="SMART" id="SM00028">
    <property type="entry name" value="TPR"/>
    <property type="match status" value="8"/>
</dbReference>
<keyword evidence="2" id="KW-1133">Transmembrane helix</keyword>
<dbReference type="PANTHER" id="PTHR44809">
    <property type="match status" value="1"/>
</dbReference>
<feature type="repeat" description="TPR" evidence="1">
    <location>
        <begin position="249"/>
        <end position="282"/>
    </location>
</feature>
<dbReference type="Proteomes" id="UP000594262">
    <property type="component" value="Unplaced"/>
</dbReference>
<dbReference type="PANTHER" id="PTHR44809:SF1">
    <property type="entry name" value="PROTEIN O-MANNOSYL-TRANSFERASE TMTC1"/>
    <property type="match status" value="1"/>
</dbReference>
<dbReference type="Pfam" id="PF14559">
    <property type="entry name" value="TPR_19"/>
    <property type="match status" value="1"/>
</dbReference>
<dbReference type="Pfam" id="PF13424">
    <property type="entry name" value="TPR_12"/>
    <property type="match status" value="1"/>
</dbReference>
<keyword evidence="4" id="KW-1185">Reference proteome</keyword>
<reference evidence="3" key="1">
    <citation type="submission" date="2021-01" db="UniProtKB">
        <authorList>
            <consortium name="EnsemblMetazoa"/>
        </authorList>
    </citation>
    <scope>IDENTIFICATION</scope>
</reference>
<organism evidence="3 4">
    <name type="scientific">Clytia hemisphaerica</name>
    <dbReference type="NCBI Taxonomy" id="252671"/>
    <lineage>
        <taxon>Eukaryota</taxon>
        <taxon>Metazoa</taxon>
        <taxon>Cnidaria</taxon>
        <taxon>Hydrozoa</taxon>
        <taxon>Hydroidolina</taxon>
        <taxon>Leptothecata</taxon>
        <taxon>Obeliida</taxon>
        <taxon>Clytiidae</taxon>
        <taxon>Clytia</taxon>
    </lineage>
</organism>
<dbReference type="OrthoDB" id="19588at2759"/>
<dbReference type="Pfam" id="PF13181">
    <property type="entry name" value="TPR_8"/>
    <property type="match status" value="1"/>
</dbReference>
<accession>A0A7M5UQK7</accession>
<keyword evidence="1" id="KW-0802">TPR repeat</keyword>
<proteinExistence type="predicted"/>
<evidence type="ECO:0000256" key="2">
    <source>
        <dbReference type="SAM" id="Phobius"/>
    </source>
</evidence>
<feature type="repeat" description="TPR" evidence="1">
    <location>
        <begin position="113"/>
        <end position="146"/>
    </location>
</feature>
<dbReference type="Gene3D" id="1.25.40.10">
    <property type="entry name" value="Tetratricopeptide repeat domain"/>
    <property type="match status" value="2"/>
</dbReference>
<protein>
    <submittedName>
        <fullName evidence="3">Uncharacterized protein</fullName>
    </submittedName>
</protein>
<evidence type="ECO:0000313" key="4">
    <source>
        <dbReference type="Proteomes" id="UP000594262"/>
    </source>
</evidence>
<keyword evidence="2" id="KW-0812">Transmembrane</keyword>
<dbReference type="SUPFAM" id="SSF48452">
    <property type="entry name" value="TPR-like"/>
    <property type="match status" value="2"/>
</dbReference>
<dbReference type="InterPro" id="IPR011990">
    <property type="entry name" value="TPR-like_helical_dom_sf"/>
</dbReference>
<feature type="repeat" description="TPR" evidence="1">
    <location>
        <begin position="46"/>
        <end position="79"/>
    </location>
</feature>
<evidence type="ECO:0000256" key="1">
    <source>
        <dbReference type="PROSITE-ProRule" id="PRU00339"/>
    </source>
</evidence>
<sequence length="544" mass="62546">KFKNTFYFTFGMAVVLFTSKTISYNRVWKTRETLFRAGVHTLPHNAKAHYNYANFLKDENRTEQAVYHYKKAVELYPPHSSSHNNLGTLLQNDQPGVAEYHFNEAIKHTPGHYRAMFNIAHIYRSRGEYEKACDILKTCLSLKPTYFDAKLLLADSLNELGRAAESIKLYQMLHKEHQDNYQVNHNFAAILQKQGYQKEAINIYSNLLTKDPKNENILNKLATVYKKAGNNEMAVTLYQRAILAHPKSSKAYQNLALLYYERREFQKSRDLYEKLMQISPNAEHKRNYAIVLFALREHREAIRLVDGNIQEQPSDMQSHHLLINFLVDTQEYQKGKVAIERALKISPGDQRVLLFKANILRNTKSYAEAIKIYRHLIHKNGRNMDALINLGTIYHIQDCSENLVLYKFAIMRRFLMEVCFLFSIMAENLVLGSLPCYICGSKKSLEDCEERQTLVPGCEGNLRNESTCYIFESVSSEGVISVGKNCMKSSMCNEKNGCHGGGKLCKVYCCNTPGCNKSSRSYAKRGNWFLVTISLLLLTYLFAG</sequence>
<dbReference type="PROSITE" id="PS50293">
    <property type="entry name" value="TPR_REGION"/>
    <property type="match status" value="1"/>
</dbReference>
<name>A0A7M5UQK7_9CNID</name>
<dbReference type="CDD" id="cd00117">
    <property type="entry name" value="TFP"/>
    <property type="match status" value="1"/>
</dbReference>
<dbReference type="InterPro" id="IPR052943">
    <property type="entry name" value="TMTC_O-mannosyl-trnsfr"/>
</dbReference>